<organism evidence="1">
    <name type="scientific">virus sp. ctML55</name>
    <dbReference type="NCBI Taxonomy" id="2827627"/>
    <lineage>
        <taxon>Viruses</taxon>
    </lineage>
</organism>
<evidence type="ECO:0000313" key="1">
    <source>
        <dbReference type="EMBL" id="DAE31083.1"/>
    </source>
</evidence>
<name>A0A8S5RIT4_9VIRU</name>
<protein>
    <submittedName>
        <fullName evidence="1">Uncharacterized protein</fullName>
    </submittedName>
</protein>
<reference evidence="1" key="1">
    <citation type="journal article" date="2021" name="Proc. Natl. Acad. Sci. U.S.A.">
        <title>A Catalog of Tens of Thousands of Viruses from Human Metagenomes Reveals Hidden Associations with Chronic Diseases.</title>
        <authorList>
            <person name="Tisza M.J."/>
            <person name="Buck C.B."/>
        </authorList>
    </citation>
    <scope>NUCLEOTIDE SEQUENCE</scope>
    <source>
        <strain evidence="1">CtML55</strain>
    </source>
</reference>
<dbReference type="EMBL" id="BK059105">
    <property type="protein sequence ID" value="DAE31083.1"/>
    <property type="molecule type" value="Genomic_DNA"/>
</dbReference>
<accession>A0A8S5RIT4</accession>
<proteinExistence type="predicted"/>
<sequence>MSLKRQRRKLNSKSQEIQEILAERLNKLCRFLDEEYDVNCGGCCYIAYCLARLLSRDKFKFKVIIYEDYELEEKFSEVARSHYHYAISIGKYTINAADCDDDDSFCRNVYTGVKASELLSHYQKCSWNDCYNTQKNQFIFKTIKVFYDDLTEDLREG</sequence>